<dbReference type="InterPro" id="IPR025485">
    <property type="entry name" value="DUF4377"/>
</dbReference>
<organism evidence="4 5">
    <name type="scientific">Allopusillimonas soli</name>
    <dbReference type="NCBI Taxonomy" id="659016"/>
    <lineage>
        <taxon>Bacteria</taxon>
        <taxon>Pseudomonadati</taxon>
        <taxon>Pseudomonadota</taxon>
        <taxon>Betaproteobacteria</taxon>
        <taxon>Burkholderiales</taxon>
        <taxon>Alcaligenaceae</taxon>
        <taxon>Allopusillimonas</taxon>
    </lineage>
</organism>
<keyword evidence="5" id="KW-1185">Reference proteome</keyword>
<dbReference type="Pfam" id="PF03724">
    <property type="entry name" value="META"/>
    <property type="match status" value="1"/>
</dbReference>
<evidence type="ECO:0000259" key="3">
    <source>
        <dbReference type="Pfam" id="PF14302"/>
    </source>
</evidence>
<protein>
    <submittedName>
        <fullName evidence="4">META and DUF4377 domain-containing protein</fullName>
    </submittedName>
</protein>
<evidence type="ECO:0000256" key="1">
    <source>
        <dbReference type="SAM" id="SignalP"/>
    </source>
</evidence>
<dbReference type="Pfam" id="PF14302">
    <property type="entry name" value="DUF4377"/>
    <property type="match status" value="1"/>
</dbReference>
<keyword evidence="1" id="KW-0732">Signal</keyword>
<feature type="signal peptide" evidence="1">
    <location>
        <begin position="1"/>
        <end position="20"/>
    </location>
</feature>
<dbReference type="Proteomes" id="UP000580517">
    <property type="component" value="Unassembled WGS sequence"/>
</dbReference>
<dbReference type="EMBL" id="JACCEW010000001">
    <property type="protein sequence ID" value="NYT36244.1"/>
    <property type="molecule type" value="Genomic_DNA"/>
</dbReference>
<dbReference type="InterPro" id="IPR005184">
    <property type="entry name" value="DUF306_Meta_HslJ"/>
</dbReference>
<dbReference type="PROSITE" id="PS51257">
    <property type="entry name" value="PROKAR_LIPOPROTEIN"/>
    <property type="match status" value="1"/>
</dbReference>
<reference evidence="4 5" key="1">
    <citation type="submission" date="2020-07" db="EMBL/GenBank/DDBJ databases">
        <title>Taxonomic revisions and descriptions of new bacterial species based on genomic comparisons in the high-G+C-content subgroup of the family Alcaligenaceae.</title>
        <authorList>
            <person name="Szabo A."/>
            <person name="Felfoldi T."/>
        </authorList>
    </citation>
    <scope>NUCLEOTIDE SEQUENCE [LARGE SCALE GENOMIC DNA]</scope>
    <source>
        <strain evidence="4 5">DSM 25264</strain>
    </source>
</reference>
<feature type="chain" id="PRO_5032397370" evidence="1">
    <location>
        <begin position="21"/>
        <end position="275"/>
    </location>
</feature>
<dbReference type="OrthoDB" id="7871744at2"/>
<feature type="domain" description="DUF306" evidence="2">
    <location>
        <begin position="37"/>
        <end position="155"/>
    </location>
</feature>
<dbReference type="RefSeq" id="WP_129968143.1">
    <property type="nucleotide sequence ID" value="NZ_JACCEW010000001.1"/>
</dbReference>
<dbReference type="Gene3D" id="2.40.128.270">
    <property type="match status" value="1"/>
</dbReference>
<dbReference type="InterPro" id="IPR053147">
    <property type="entry name" value="Hsp_HslJ-like"/>
</dbReference>
<accession>A0A853F6P5</accession>
<evidence type="ECO:0000313" key="5">
    <source>
        <dbReference type="Proteomes" id="UP000580517"/>
    </source>
</evidence>
<name>A0A853F6P5_9BURK</name>
<comment type="caution">
    <text evidence="4">The sequence shown here is derived from an EMBL/GenBank/DDBJ whole genome shotgun (WGS) entry which is preliminary data.</text>
</comment>
<feature type="domain" description="DUF4377" evidence="3">
    <location>
        <begin position="180"/>
        <end position="264"/>
    </location>
</feature>
<evidence type="ECO:0000259" key="2">
    <source>
        <dbReference type="Pfam" id="PF03724"/>
    </source>
</evidence>
<dbReference type="InterPro" id="IPR038670">
    <property type="entry name" value="HslJ-like_sf"/>
</dbReference>
<gene>
    <name evidence="4" type="ORF">H0A68_05110</name>
</gene>
<dbReference type="PANTHER" id="PTHR35535">
    <property type="entry name" value="HEAT SHOCK PROTEIN HSLJ"/>
    <property type="match status" value="1"/>
</dbReference>
<dbReference type="PANTHER" id="PTHR35535:SF1">
    <property type="entry name" value="HEAT SHOCK PROTEIN HSLJ"/>
    <property type="match status" value="1"/>
</dbReference>
<dbReference type="AlphaFoldDB" id="A0A853F6P5"/>
<sequence length="275" mass="29855">MKYSLIWSLAILTAGLTACAQPGEGPSDRHADTTMEKTLTAYHWELDRIVDENGAAQASGTLPHGQSGAPMTLAFQAQRLSVTGLCNVLSAAYNTQGDNMRIRQVVSTMRMCPDTALMRHEHAIANRLPDVATWHVAQADNAAQPLTLTLAFSNGGQWVLQGKPTPETRYGSAGEIRFLEVAPQTITCSHPLIPKAQCLNVRAVQYDASGLKTGEGPWHALQGDIEGYHHEPGVRNVLRVKRFVRSDAPADAPDQVYVLDMVVESEHAAGQYSSE</sequence>
<proteinExistence type="predicted"/>
<evidence type="ECO:0000313" key="4">
    <source>
        <dbReference type="EMBL" id="NYT36244.1"/>
    </source>
</evidence>